<dbReference type="InterPro" id="IPR051447">
    <property type="entry name" value="Lipoprotein-release_system"/>
</dbReference>
<dbReference type="InterPro" id="IPR025857">
    <property type="entry name" value="MacB_PCD"/>
</dbReference>
<feature type="domain" description="MacB-like periplasmic core" evidence="10">
    <location>
        <begin position="23"/>
        <end position="248"/>
    </location>
</feature>
<feature type="transmembrane region" description="Helical" evidence="8">
    <location>
        <begin position="281"/>
        <end position="303"/>
    </location>
</feature>
<evidence type="ECO:0000256" key="5">
    <source>
        <dbReference type="ARBA" id="ARBA00022989"/>
    </source>
</evidence>
<evidence type="ECO:0000256" key="3">
    <source>
        <dbReference type="ARBA" id="ARBA00022475"/>
    </source>
</evidence>
<feature type="transmembrane region" description="Helical" evidence="8">
    <location>
        <begin position="24"/>
        <end position="44"/>
    </location>
</feature>
<feature type="transmembrane region" description="Helical" evidence="8">
    <location>
        <begin position="323"/>
        <end position="353"/>
    </location>
</feature>
<dbReference type="PANTHER" id="PTHR30489">
    <property type="entry name" value="LIPOPROTEIN-RELEASING SYSTEM TRANSMEMBRANE PROTEIN LOLE"/>
    <property type="match status" value="1"/>
</dbReference>
<feature type="transmembrane region" description="Helical" evidence="8">
    <location>
        <begin position="373"/>
        <end position="391"/>
    </location>
</feature>
<evidence type="ECO:0000259" key="10">
    <source>
        <dbReference type="Pfam" id="PF12704"/>
    </source>
</evidence>
<protein>
    <submittedName>
        <fullName evidence="11">ABC transporter permease</fullName>
    </submittedName>
</protein>
<evidence type="ECO:0000313" key="12">
    <source>
        <dbReference type="Proteomes" id="UP000663570"/>
    </source>
</evidence>
<name>A0ABX7MA95_9RHOO</name>
<dbReference type="PANTHER" id="PTHR30489:SF0">
    <property type="entry name" value="LIPOPROTEIN-RELEASING SYSTEM TRANSMEMBRANE PROTEIN LOLE"/>
    <property type="match status" value="1"/>
</dbReference>
<evidence type="ECO:0000256" key="6">
    <source>
        <dbReference type="ARBA" id="ARBA00023136"/>
    </source>
</evidence>
<comment type="similarity">
    <text evidence="2">Belongs to the ABC-4 integral membrane protein family. LolC/E subfamily.</text>
</comment>
<keyword evidence="4 8" id="KW-0812">Transmembrane</keyword>
<comment type="subcellular location">
    <subcellularLocation>
        <location evidence="1">Cell membrane</location>
        <topology evidence="1">Multi-pass membrane protein</topology>
    </subcellularLocation>
</comment>
<reference evidence="11 12" key="1">
    <citation type="submission" date="2021-02" db="EMBL/GenBank/DDBJ databases">
        <title>Niveibacterium changnyeongensis HC41.</title>
        <authorList>
            <person name="Kang M."/>
        </authorList>
    </citation>
    <scope>NUCLEOTIDE SEQUENCE [LARGE SCALE GENOMIC DNA]</scope>
    <source>
        <strain evidence="11 12">HC41</strain>
    </source>
</reference>
<dbReference type="Pfam" id="PF02687">
    <property type="entry name" value="FtsX"/>
    <property type="match status" value="1"/>
</dbReference>
<dbReference type="Pfam" id="PF12704">
    <property type="entry name" value="MacB_PCD"/>
    <property type="match status" value="1"/>
</dbReference>
<evidence type="ECO:0000256" key="8">
    <source>
        <dbReference type="SAM" id="Phobius"/>
    </source>
</evidence>
<dbReference type="Proteomes" id="UP000663570">
    <property type="component" value="Chromosome"/>
</dbReference>
<organism evidence="11 12">
    <name type="scientific">Niveibacterium microcysteis</name>
    <dbReference type="NCBI Taxonomy" id="2811415"/>
    <lineage>
        <taxon>Bacteria</taxon>
        <taxon>Pseudomonadati</taxon>
        <taxon>Pseudomonadota</taxon>
        <taxon>Betaproteobacteria</taxon>
        <taxon>Rhodocyclales</taxon>
        <taxon>Rhodocyclaceae</taxon>
        <taxon>Niveibacterium</taxon>
    </lineage>
</organism>
<dbReference type="RefSeq" id="WP_206254850.1">
    <property type="nucleotide sequence ID" value="NZ_CP071060.1"/>
</dbReference>
<sequence length="407" mass="43188">MRVRLPFELLVALRFLREGRTQSLLILGGVTAGVAVTIFLTHLIGELQSSIIERVLGSQPHVVIRPPDEVNRRALPDGPGTLATDQPRAQRLRPVDQWESVAKLAAATPDVVAVSPLVTGPAFALRGEASKSVALMGVEPDAYRRIVLMDKYLTAGRFAPSGTNTVIGIELAKDLGVSLGDRIRVQTAGGREEVLTITGLFDIGNRDLNRRWVFVSLRLGQSLLELAGGVSQVDLRVTDIFEAEAIARPLADATGLKVESWMTTNAQLLAGLKNQSTSLNLIRSFVTLIVALGIASVLVVSVVQKQREIGILRAMGAGRRQLLAVFLIQGALVGSVGSALGASLGWGLLQIFASVFRNGDGTPIFSPELPADIVIGACLIATVVGTLAAMIPARRAASLDPVDAIRS</sequence>
<gene>
    <name evidence="11" type="ORF">JY500_01695</name>
</gene>
<feature type="region of interest" description="Disordered" evidence="7">
    <location>
        <begin position="68"/>
        <end position="87"/>
    </location>
</feature>
<accession>A0ABX7MA95</accession>
<keyword evidence="5 8" id="KW-1133">Transmembrane helix</keyword>
<proteinExistence type="inferred from homology"/>
<keyword evidence="12" id="KW-1185">Reference proteome</keyword>
<evidence type="ECO:0000256" key="1">
    <source>
        <dbReference type="ARBA" id="ARBA00004651"/>
    </source>
</evidence>
<evidence type="ECO:0000256" key="2">
    <source>
        <dbReference type="ARBA" id="ARBA00005236"/>
    </source>
</evidence>
<evidence type="ECO:0000259" key="9">
    <source>
        <dbReference type="Pfam" id="PF02687"/>
    </source>
</evidence>
<keyword evidence="6 8" id="KW-0472">Membrane</keyword>
<keyword evidence="3" id="KW-1003">Cell membrane</keyword>
<evidence type="ECO:0000256" key="4">
    <source>
        <dbReference type="ARBA" id="ARBA00022692"/>
    </source>
</evidence>
<dbReference type="EMBL" id="CP071060">
    <property type="protein sequence ID" value="QSI77395.1"/>
    <property type="molecule type" value="Genomic_DNA"/>
</dbReference>
<feature type="domain" description="ABC3 transporter permease C-terminal" evidence="9">
    <location>
        <begin position="284"/>
        <end position="400"/>
    </location>
</feature>
<dbReference type="InterPro" id="IPR003838">
    <property type="entry name" value="ABC3_permease_C"/>
</dbReference>
<evidence type="ECO:0000256" key="7">
    <source>
        <dbReference type="SAM" id="MobiDB-lite"/>
    </source>
</evidence>
<evidence type="ECO:0000313" key="11">
    <source>
        <dbReference type="EMBL" id="QSI77395.1"/>
    </source>
</evidence>